<feature type="region of interest" description="Disordered" evidence="4">
    <location>
        <begin position="196"/>
        <end position="249"/>
    </location>
</feature>
<dbReference type="Gene3D" id="3.80.10.10">
    <property type="entry name" value="Ribonuclease Inhibitor"/>
    <property type="match status" value="2"/>
</dbReference>
<reference evidence="5 6" key="1">
    <citation type="journal article" date="2010" name="Nature">
        <title>The Ectocarpus genome and the independent evolution of multicellularity in brown algae.</title>
        <authorList>
            <person name="Cock J.M."/>
            <person name="Sterck L."/>
            <person name="Rouze P."/>
            <person name="Scornet D."/>
            <person name="Allen A.E."/>
            <person name="Amoutzias G."/>
            <person name="Anthouard V."/>
            <person name="Artiguenave F."/>
            <person name="Aury J.M."/>
            <person name="Badger J.H."/>
            <person name="Beszteri B."/>
            <person name="Billiau K."/>
            <person name="Bonnet E."/>
            <person name="Bothwell J.H."/>
            <person name="Bowler C."/>
            <person name="Boyen C."/>
            <person name="Brownlee C."/>
            <person name="Carrano C.J."/>
            <person name="Charrier B."/>
            <person name="Cho G.Y."/>
            <person name="Coelho S.M."/>
            <person name="Collen J."/>
            <person name="Corre E."/>
            <person name="Da Silva C."/>
            <person name="Delage L."/>
            <person name="Delaroque N."/>
            <person name="Dittami S.M."/>
            <person name="Doulbeau S."/>
            <person name="Elias M."/>
            <person name="Farnham G."/>
            <person name="Gachon C.M."/>
            <person name="Gschloessl B."/>
            <person name="Heesch S."/>
            <person name="Jabbari K."/>
            <person name="Jubin C."/>
            <person name="Kawai H."/>
            <person name="Kimura K."/>
            <person name="Kloareg B."/>
            <person name="Kupper F.C."/>
            <person name="Lang D."/>
            <person name="Le Bail A."/>
            <person name="Leblanc C."/>
            <person name="Lerouge P."/>
            <person name="Lohr M."/>
            <person name="Lopez P.J."/>
            <person name="Martens C."/>
            <person name="Maumus F."/>
            <person name="Michel G."/>
            <person name="Miranda-Saavedra D."/>
            <person name="Morales J."/>
            <person name="Moreau H."/>
            <person name="Motomura T."/>
            <person name="Nagasato C."/>
            <person name="Napoli C.A."/>
            <person name="Nelson D.R."/>
            <person name="Nyvall-Collen P."/>
            <person name="Peters A.F."/>
            <person name="Pommier C."/>
            <person name="Potin P."/>
            <person name="Poulain J."/>
            <person name="Quesneville H."/>
            <person name="Read B."/>
            <person name="Rensing S.A."/>
            <person name="Ritter A."/>
            <person name="Rousvoal S."/>
            <person name="Samanta M."/>
            <person name="Samson G."/>
            <person name="Schroeder D.C."/>
            <person name="Segurens B."/>
            <person name="Strittmatter M."/>
            <person name="Tonon T."/>
            <person name="Tregear J.W."/>
            <person name="Valentin K."/>
            <person name="von Dassow P."/>
            <person name="Yamagishi T."/>
            <person name="Van de Peer Y."/>
            <person name="Wincker P."/>
        </authorList>
    </citation>
    <scope>NUCLEOTIDE SEQUENCE [LARGE SCALE GENOMIC DNA]</scope>
    <source>
        <strain evidence="6">Ec32 / CCAP1310/4</strain>
    </source>
</reference>
<dbReference type="GO" id="GO:0006913">
    <property type="term" value="P:nucleocytoplasmic transport"/>
    <property type="evidence" value="ECO:0007669"/>
    <property type="project" value="TreeGrafter"/>
</dbReference>
<gene>
    <name evidence="5" type="ORF">Esi_0039_0102</name>
</gene>
<dbReference type="InterPro" id="IPR032675">
    <property type="entry name" value="LRR_dom_sf"/>
</dbReference>
<dbReference type="EMBL" id="FN648586">
    <property type="protein sequence ID" value="CBJ48624.1"/>
    <property type="molecule type" value="Genomic_DNA"/>
</dbReference>
<feature type="compositionally biased region" description="Basic and acidic residues" evidence="4">
    <location>
        <begin position="236"/>
        <end position="249"/>
    </location>
</feature>
<name>D7FZZ9_ECTSI</name>
<dbReference type="InterPro" id="IPR001611">
    <property type="entry name" value="Leu-rich_rpt"/>
</dbReference>
<evidence type="ECO:0000256" key="3">
    <source>
        <dbReference type="ARBA" id="ARBA00022737"/>
    </source>
</evidence>
<evidence type="ECO:0000313" key="6">
    <source>
        <dbReference type="Proteomes" id="UP000002630"/>
    </source>
</evidence>
<protein>
    <submittedName>
        <fullName evidence="5">Hypothetical leucine rich repeat protein</fullName>
    </submittedName>
</protein>
<dbReference type="GO" id="GO:0048471">
    <property type="term" value="C:perinuclear region of cytoplasm"/>
    <property type="evidence" value="ECO:0007669"/>
    <property type="project" value="TreeGrafter"/>
</dbReference>
<keyword evidence="6" id="KW-1185">Reference proteome</keyword>
<dbReference type="STRING" id="2880.D7FZZ9"/>
<dbReference type="GO" id="GO:0031267">
    <property type="term" value="F:small GTPase binding"/>
    <property type="evidence" value="ECO:0007669"/>
    <property type="project" value="TreeGrafter"/>
</dbReference>
<dbReference type="PANTHER" id="PTHR24113">
    <property type="entry name" value="RAN GTPASE-ACTIVATING PROTEIN 1"/>
    <property type="match status" value="1"/>
</dbReference>
<dbReference type="InterPro" id="IPR027038">
    <property type="entry name" value="RanGap"/>
</dbReference>
<evidence type="ECO:0000313" key="5">
    <source>
        <dbReference type="EMBL" id="CBJ48624.1"/>
    </source>
</evidence>
<sequence length="555" mass="59750">MVSAFPGLSYHGPDRRLILTGLQGTEVDYWEEVALEDGTVCFYNHTRQEYFSLLPANDATNGCPASVDEAQPTAVGEFSHDNSLEPLEGQVWDGVDGEVFVPWPDEEMRASPDAVVAHNKALETTEGDDEEPFTPDDPAVVREQNLRALLVLLPAKLMNGVIKAAMEGAMLHTRRTATADAEKRRRLLLSSRAQFRHTAKKNCQGDMKHKDGDGFDDETEEGPTAEGETVDSAETPDSRRNTTTQERDTIVGHKLQEVLRVLYSTSTEEARVTMRAIYLSSQGIGAAGAQQLAPALKDCVIVALHLGNNALGDKGLCSLADGLRHARGLQKLHLNDNEITDVGCHRLANALGPLKVLSTLDLCHNPFGDKACLSLAIYLSQQGCPLRSLSLAGCLDVDPAAWKTINVRGKEGMRWDPPRPGDDGAVSLAAALISPHGCPLRRLRMANAGMKTIGAKAIATALCANRTLETVDVSGNDFGSTTDASAWESAADLLSFGLQASGRACYGGCQHGKTRRWTRSSDCRCSSSLHCTSLQGLIVITDNSKSTTYSPSCPP</sequence>
<dbReference type="GO" id="GO:0005096">
    <property type="term" value="F:GTPase activator activity"/>
    <property type="evidence" value="ECO:0007669"/>
    <property type="project" value="UniProtKB-KW"/>
</dbReference>
<dbReference type="Proteomes" id="UP000002630">
    <property type="component" value="Linkage Group LG21"/>
</dbReference>
<dbReference type="Pfam" id="PF13516">
    <property type="entry name" value="LRR_6"/>
    <property type="match status" value="3"/>
</dbReference>
<dbReference type="SMART" id="SM00368">
    <property type="entry name" value="LRR_RI"/>
    <property type="match status" value="5"/>
</dbReference>
<keyword evidence="3" id="KW-0677">Repeat</keyword>
<keyword evidence="1" id="KW-0343">GTPase activation</keyword>
<dbReference type="OrthoDB" id="120976at2759"/>
<evidence type="ECO:0000256" key="1">
    <source>
        <dbReference type="ARBA" id="ARBA00022468"/>
    </source>
</evidence>
<dbReference type="InParanoid" id="D7FZZ9"/>
<proteinExistence type="predicted"/>
<dbReference type="SUPFAM" id="SSF52047">
    <property type="entry name" value="RNI-like"/>
    <property type="match status" value="1"/>
</dbReference>
<organism evidence="5 6">
    <name type="scientific">Ectocarpus siliculosus</name>
    <name type="common">Brown alga</name>
    <name type="synonym">Conferva siliculosa</name>
    <dbReference type="NCBI Taxonomy" id="2880"/>
    <lineage>
        <taxon>Eukaryota</taxon>
        <taxon>Sar</taxon>
        <taxon>Stramenopiles</taxon>
        <taxon>Ochrophyta</taxon>
        <taxon>PX clade</taxon>
        <taxon>Phaeophyceae</taxon>
        <taxon>Ectocarpales</taxon>
        <taxon>Ectocarpaceae</taxon>
        <taxon>Ectocarpus</taxon>
    </lineage>
</organism>
<feature type="compositionally biased region" description="Acidic residues" evidence="4">
    <location>
        <begin position="214"/>
        <end position="231"/>
    </location>
</feature>
<keyword evidence="2" id="KW-0433">Leucine-rich repeat</keyword>
<dbReference type="GO" id="GO:0005634">
    <property type="term" value="C:nucleus"/>
    <property type="evidence" value="ECO:0007669"/>
    <property type="project" value="TreeGrafter"/>
</dbReference>
<evidence type="ECO:0000256" key="4">
    <source>
        <dbReference type="SAM" id="MobiDB-lite"/>
    </source>
</evidence>
<dbReference type="AlphaFoldDB" id="D7FZZ9"/>
<dbReference type="eggNOG" id="KOG4308">
    <property type="taxonomic scope" value="Eukaryota"/>
</dbReference>
<dbReference type="GO" id="GO:0005829">
    <property type="term" value="C:cytosol"/>
    <property type="evidence" value="ECO:0007669"/>
    <property type="project" value="TreeGrafter"/>
</dbReference>
<accession>D7FZZ9</accession>
<dbReference type="PANTHER" id="PTHR24113:SF12">
    <property type="entry name" value="RAN GTPASE-ACTIVATING PROTEIN 1"/>
    <property type="match status" value="1"/>
</dbReference>
<evidence type="ECO:0000256" key="2">
    <source>
        <dbReference type="ARBA" id="ARBA00022614"/>
    </source>
</evidence>
<dbReference type="EMBL" id="FN649746">
    <property type="protein sequence ID" value="CBJ48624.1"/>
    <property type="molecule type" value="Genomic_DNA"/>
</dbReference>